<name>A0A9E8M190_9BACI</name>
<evidence type="ECO:0000256" key="1">
    <source>
        <dbReference type="ARBA" id="ARBA00007748"/>
    </source>
</evidence>
<comment type="similarity">
    <text evidence="1">Belongs to the SIS family. AgaS subfamily.</text>
</comment>
<dbReference type="PANTHER" id="PTHR32502">
    <property type="entry name" value="N-ACETYLGALACTOSAMINE PERMEASE II COMPONENT-RELATED"/>
    <property type="match status" value="1"/>
</dbReference>
<accession>A0A9E8M190</accession>
<evidence type="ECO:0000256" key="2">
    <source>
        <dbReference type="ARBA" id="ARBA00022737"/>
    </source>
</evidence>
<gene>
    <name evidence="6" type="ORF">OE105_02950</name>
</gene>
<reference evidence="6" key="1">
    <citation type="submission" date="2022-09" db="EMBL/GenBank/DDBJ databases">
        <title>Complete Genomes of Fervidibacillus albus and Fervidibacillus halotolerans isolated from tidal flat sediments.</title>
        <authorList>
            <person name="Kwon K.K."/>
            <person name="Yang S.-H."/>
            <person name="Park M.J."/>
            <person name="Oh H.-M."/>
        </authorList>
    </citation>
    <scope>NUCLEOTIDE SEQUENCE</scope>
    <source>
        <strain evidence="6">MEBiC13594</strain>
    </source>
</reference>
<dbReference type="Proteomes" id="UP001164726">
    <property type="component" value="Chromosome"/>
</dbReference>
<dbReference type="InterPro" id="IPR001347">
    <property type="entry name" value="SIS_dom"/>
</dbReference>
<dbReference type="GO" id="GO:0009401">
    <property type="term" value="P:phosphoenolpyruvate-dependent sugar phosphotransferase system"/>
    <property type="evidence" value="ECO:0007669"/>
    <property type="project" value="TreeGrafter"/>
</dbReference>
<dbReference type="InterPro" id="IPR050303">
    <property type="entry name" value="GatZ_KbaZ_carbometab"/>
</dbReference>
<feature type="domain" description="SIS" evidence="5">
    <location>
        <begin position="220"/>
        <end position="371"/>
    </location>
</feature>
<dbReference type="CDD" id="cd05008">
    <property type="entry name" value="SIS_GlmS_GlmD_1"/>
    <property type="match status" value="1"/>
</dbReference>
<sequence length="391" mass="44004">MFNLTMEELTEKKGIFTAKEIVQQPEVWRKVYEDFIVKKELFKMFMNEIIEKHERIRIIFTGAGTSAFIGDTIVPELRCQGQSQYEFEAIPTTDIVASPKKYLVETDPTILVSFARSGNSPESVAAVKIAKEYINDLYQVVITCNKQGELAKNTVDDPKSFLFLLPDEAHDKGFAMTSSFSGMALAAYLLFSSDSSFTDEDIARLIESGKSIIPIVANTVDDLLSFDFKRIVYLGSGSFGQLSHEAALKMLELTAGKTVAIHESSLGFRHGPKSILNEETLVVLFVSQDEYTKKYDLDMLREIKGDGMAKVVVLMPKKDEEMETFADWLIPIEPKNDKWKNDFLLTIQYIIFAQTLALKKSLSLGITPDNPSPEGRVNRVVKGVTIYPWEN</sequence>
<keyword evidence="2" id="KW-0677">Repeat</keyword>
<dbReference type="GO" id="GO:1901135">
    <property type="term" value="P:carbohydrate derivative metabolic process"/>
    <property type="evidence" value="ECO:0007669"/>
    <property type="project" value="InterPro"/>
</dbReference>
<dbReference type="CDD" id="cd05010">
    <property type="entry name" value="SIS_AgaS_like"/>
    <property type="match status" value="1"/>
</dbReference>
<evidence type="ECO:0000256" key="3">
    <source>
        <dbReference type="ARBA" id="ARBA00022801"/>
    </source>
</evidence>
<dbReference type="InterPro" id="IPR035464">
    <property type="entry name" value="SIS_AgaS"/>
</dbReference>
<dbReference type="KEGG" id="fhl:OE105_02950"/>
<organism evidence="6 7">
    <name type="scientific">Fervidibacillus halotolerans</name>
    <dbReference type="NCBI Taxonomy" id="2980027"/>
    <lineage>
        <taxon>Bacteria</taxon>
        <taxon>Bacillati</taxon>
        <taxon>Bacillota</taxon>
        <taxon>Bacilli</taxon>
        <taxon>Bacillales</taxon>
        <taxon>Bacillaceae</taxon>
        <taxon>Fervidibacillus</taxon>
    </lineage>
</organism>
<evidence type="ECO:0000256" key="4">
    <source>
        <dbReference type="ARBA" id="ARBA00029292"/>
    </source>
</evidence>
<dbReference type="RefSeq" id="WP_275421244.1">
    <property type="nucleotide sequence ID" value="NZ_CP106877.1"/>
</dbReference>
<keyword evidence="7" id="KW-1185">Reference proteome</keyword>
<evidence type="ECO:0000313" key="7">
    <source>
        <dbReference type="Proteomes" id="UP001164726"/>
    </source>
</evidence>
<comment type="catalytic activity">
    <reaction evidence="4">
        <text>D-galactosamine 6-phosphate + H2O = D-tagatopyranose 1-phosphate + NH4(+)</text>
        <dbReference type="Rhea" id="RHEA:47680"/>
        <dbReference type="ChEBI" id="CHEBI:15377"/>
        <dbReference type="ChEBI" id="CHEBI:28938"/>
        <dbReference type="ChEBI" id="CHEBI:71674"/>
        <dbReference type="ChEBI" id="CHEBI:138150"/>
    </reaction>
</comment>
<dbReference type="InterPro" id="IPR046348">
    <property type="entry name" value="SIS_dom_sf"/>
</dbReference>
<dbReference type="Gene3D" id="3.40.50.10490">
    <property type="entry name" value="Glucose-6-phosphate isomerase like protein, domain 1"/>
    <property type="match status" value="2"/>
</dbReference>
<proteinExistence type="inferred from homology"/>
<evidence type="ECO:0000259" key="5">
    <source>
        <dbReference type="PROSITE" id="PS51464"/>
    </source>
</evidence>
<protein>
    <submittedName>
        <fullName evidence="6">SIS domain-containing protein</fullName>
    </submittedName>
</protein>
<dbReference type="AlphaFoldDB" id="A0A9E8M190"/>
<dbReference type="GO" id="GO:0097367">
    <property type="term" value="F:carbohydrate derivative binding"/>
    <property type="evidence" value="ECO:0007669"/>
    <property type="project" value="InterPro"/>
</dbReference>
<dbReference type="Pfam" id="PF01380">
    <property type="entry name" value="SIS"/>
    <property type="match status" value="2"/>
</dbReference>
<feature type="domain" description="SIS" evidence="5">
    <location>
        <begin position="46"/>
        <end position="203"/>
    </location>
</feature>
<keyword evidence="3" id="KW-0378">Hydrolase</keyword>
<dbReference type="SUPFAM" id="SSF53697">
    <property type="entry name" value="SIS domain"/>
    <property type="match status" value="1"/>
</dbReference>
<dbReference type="InterPro" id="IPR035466">
    <property type="entry name" value="GlmS/AgaS_SIS"/>
</dbReference>
<dbReference type="PANTHER" id="PTHR32502:SF3">
    <property type="entry name" value="D-GALACTOSAMINE-6-PHOSPHATE DEAMINASE AGAS-RELATED"/>
    <property type="match status" value="1"/>
</dbReference>
<dbReference type="GO" id="GO:0016787">
    <property type="term" value="F:hydrolase activity"/>
    <property type="evidence" value="ECO:0007669"/>
    <property type="project" value="UniProtKB-KW"/>
</dbReference>
<dbReference type="EMBL" id="CP106877">
    <property type="protein sequence ID" value="WAA13102.1"/>
    <property type="molecule type" value="Genomic_DNA"/>
</dbReference>
<evidence type="ECO:0000313" key="6">
    <source>
        <dbReference type="EMBL" id="WAA13102.1"/>
    </source>
</evidence>
<dbReference type="PROSITE" id="PS51464">
    <property type="entry name" value="SIS"/>
    <property type="match status" value="2"/>
</dbReference>
<dbReference type="GO" id="GO:0005886">
    <property type="term" value="C:plasma membrane"/>
    <property type="evidence" value="ECO:0007669"/>
    <property type="project" value="TreeGrafter"/>
</dbReference>